<feature type="compositionally biased region" description="Pro residues" evidence="1">
    <location>
        <begin position="46"/>
        <end position="58"/>
    </location>
</feature>
<feature type="compositionally biased region" description="Polar residues" evidence="1">
    <location>
        <begin position="1"/>
        <end position="12"/>
    </location>
</feature>
<keyword evidence="3" id="KW-1185">Reference proteome</keyword>
<dbReference type="Proteomes" id="UP001295423">
    <property type="component" value="Unassembled WGS sequence"/>
</dbReference>
<gene>
    <name evidence="2" type="ORF">CYCCA115_LOCUS169</name>
</gene>
<feature type="region of interest" description="Disordered" evidence="1">
    <location>
        <begin position="196"/>
        <end position="267"/>
    </location>
</feature>
<evidence type="ECO:0000313" key="3">
    <source>
        <dbReference type="Proteomes" id="UP001295423"/>
    </source>
</evidence>
<proteinExistence type="predicted"/>
<feature type="compositionally biased region" description="Polar residues" evidence="1">
    <location>
        <begin position="59"/>
        <end position="74"/>
    </location>
</feature>
<accession>A0AAD2CBQ5</accession>
<feature type="compositionally biased region" description="Basic and acidic residues" evidence="1">
    <location>
        <begin position="29"/>
        <end position="39"/>
    </location>
</feature>
<feature type="region of interest" description="Disordered" evidence="1">
    <location>
        <begin position="27"/>
        <end position="128"/>
    </location>
</feature>
<feature type="region of interest" description="Disordered" evidence="1">
    <location>
        <begin position="1"/>
        <end position="20"/>
    </location>
</feature>
<reference evidence="2" key="1">
    <citation type="submission" date="2023-08" db="EMBL/GenBank/DDBJ databases">
        <authorList>
            <person name="Audoor S."/>
            <person name="Bilcke G."/>
        </authorList>
    </citation>
    <scope>NUCLEOTIDE SEQUENCE</scope>
</reference>
<dbReference type="AlphaFoldDB" id="A0AAD2CBQ5"/>
<comment type="caution">
    <text evidence="2">The sequence shown here is derived from an EMBL/GenBank/DDBJ whole genome shotgun (WGS) entry which is preliminary data.</text>
</comment>
<organism evidence="2 3">
    <name type="scientific">Cylindrotheca closterium</name>
    <dbReference type="NCBI Taxonomy" id="2856"/>
    <lineage>
        <taxon>Eukaryota</taxon>
        <taxon>Sar</taxon>
        <taxon>Stramenopiles</taxon>
        <taxon>Ochrophyta</taxon>
        <taxon>Bacillariophyta</taxon>
        <taxon>Bacillariophyceae</taxon>
        <taxon>Bacillariophycidae</taxon>
        <taxon>Bacillariales</taxon>
        <taxon>Bacillariaceae</taxon>
        <taxon>Cylindrotheca</taxon>
    </lineage>
</organism>
<evidence type="ECO:0000313" key="2">
    <source>
        <dbReference type="EMBL" id="CAJ1895290.1"/>
    </source>
</evidence>
<feature type="compositionally biased region" description="Polar residues" evidence="1">
    <location>
        <begin position="227"/>
        <end position="258"/>
    </location>
</feature>
<dbReference type="EMBL" id="CAKOGP040000001">
    <property type="protein sequence ID" value="CAJ1895290.1"/>
    <property type="molecule type" value="Genomic_DNA"/>
</dbReference>
<name>A0AAD2CBQ5_9STRA</name>
<sequence length="587" mass="64222">MSRKPQPTSRQKGITMEDLKRQTAIRLAQEQKQHGRGNEETILMPQPQPPQQPPPPPSLVQNQGYPHNRVPQQGETHRDQYTGREVPPQHRPQYVPPPPQSFPQNQYNPHYHHQSQSYPNSQYRPTGGYYDDRGNAGMHNMRHQNIHQGREMMNNTAYGGGANRFPRNQPDAFNPNKLTHGLTVQELKQMTQARLQAEAAENVDNDRLSPLDFDSSLQDPPRERTESTNSIPSLVQVGQGSNGRQVQGSPGSRQNFNQEYGLLPPQPQHSWDGNVPQQHKMDSLDNASTNSFNNSVISDNLGSESAFSGGIGVLSQSDSDFSTGQFNRYAKENNGRSGMVTAAVSPATAKQSMFMFDAAVGGNRRRAATLSPNPGSILEDRPHFDQDVAIPLFDGQDLAIPSFASAGGASLLAARSRANSSSAVLPSDHVAGDDSLFGLADSGVFGFDDTPNRARTESAVSLPPMSHTGDEFGMDSILSQQMVSQGREGPAVGHNSASSFGDNRRLRAPPGFSDGFGFAAAGRSNSNRSTFTSSAVNELAEDMGSLFHFAEGSNNRERLNTYPQSAKQTPEYISEEFFSKDFGTFQY</sequence>
<evidence type="ECO:0000256" key="1">
    <source>
        <dbReference type="SAM" id="MobiDB-lite"/>
    </source>
</evidence>
<protein>
    <submittedName>
        <fullName evidence="2">Uncharacterized protein</fullName>
    </submittedName>
</protein>
<feature type="compositionally biased region" description="Polar residues" evidence="1">
    <location>
        <begin position="114"/>
        <end position="124"/>
    </location>
</feature>